<evidence type="ECO:0000313" key="2">
    <source>
        <dbReference type="Proteomes" id="UP001056978"/>
    </source>
</evidence>
<accession>A0ACB9Y5I0</accession>
<proteinExistence type="predicted"/>
<dbReference type="EMBL" id="CM043780">
    <property type="protein sequence ID" value="KAI4836687.1"/>
    <property type="molecule type" value="Genomic_DNA"/>
</dbReference>
<reference evidence="1" key="1">
    <citation type="submission" date="2022-06" db="EMBL/GenBank/DDBJ databases">
        <title>The First Complete Genome of the Simian Malaria Parasite Plasmodium brasilianum.</title>
        <authorList>
            <person name="Bajic M."/>
            <person name="Ravishankar S."/>
        </authorList>
    </citation>
    <scope>NUCLEOTIDE SEQUENCE</scope>
    <source>
        <strain evidence="1">Bolivian I</strain>
    </source>
</reference>
<gene>
    <name evidence="1" type="ORF">MKS88_004488</name>
</gene>
<protein>
    <submittedName>
        <fullName evidence="1">Kelch domain-containing protein</fullName>
    </submittedName>
</protein>
<name>A0ACB9Y5I0_PLABR</name>
<evidence type="ECO:0000313" key="1">
    <source>
        <dbReference type="EMBL" id="KAI4836687.1"/>
    </source>
</evidence>
<sequence length="597" mass="70858">MNSPLVNTNFEDSGFHVPLFKRNKEKAKTFTNKNMSRNILTWNKLICSPNNDIKKYKKFDSDSTSKNNSHKELVRNAYFPRRSGAASVLYKNYIYIFGGYGSKGTRLNDFYKYNILENKWTEIYDKKCPSRRENNPAFLYKDKMYILGGYQGKGIWLNDFYFFDMNTEKWEMVKIKEQSNMYAPPSLFGFSLAVHEYTGILYLFGGYDGITLHNKMYAFHLYKEKWIHIKQSGDIPSPRACTIGHIYDGYFYTFGGYKEEIEEDDDDLNYFYQYHLETGIWTKMKYNINETTIRNHFLNNKKDINGIDCCCYYSKRRIPMARYFMGSFIYNECIYIIGGYNIHSSERLNDFYKFDIKQRIWEKILTRNNFSKRSSMNIQFYKNVIYCIAGFDGKNSLNDVYALRLENVYVESSSLTQTFACMVNNYKYSDIILMVQKRYIYACRSILSARCSSFKSLFDLHFSKDRTTGGSPPYNHHLIIPINDVQYDIFLIIINYLYTDELSLNYSLKTYEKILVTCTKFHIFRLMQLCERIISNHTNEQNVLNILLLSYRNNCKQLCKFCIDFITDNKLMDHEKINRLITEPHLLGEIYKKSLFI</sequence>
<keyword evidence="2" id="KW-1185">Reference proteome</keyword>
<organism evidence="1 2">
    <name type="scientific">Plasmodium brasilianum</name>
    <dbReference type="NCBI Taxonomy" id="5824"/>
    <lineage>
        <taxon>Eukaryota</taxon>
        <taxon>Sar</taxon>
        <taxon>Alveolata</taxon>
        <taxon>Apicomplexa</taxon>
        <taxon>Aconoidasida</taxon>
        <taxon>Haemosporida</taxon>
        <taxon>Plasmodiidae</taxon>
        <taxon>Plasmodium</taxon>
        <taxon>Plasmodium (Plasmodium)</taxon>
    </lineage>
</organism>
<dbReference type="Proteomes" id="UP001056978">
    <property type="component" value="Chromosome 12"/>
</dbReference>
<comment type="caution">
    <text evidence="1">The sequence shown here is derived from an EMBL/GenBank/DDBJ whole genome shotgun (WGS) entry which is preliminary data.</text>
</comment>